<sequence length="426" mass="48482">MSFDAPENANYAATIVKLPQGLLLEGLDNLVGVPMFGYQALTQKEGYELGALRVLFMAETQLDPDYARENNLFREATLNRDASETGYLEPNARVKALRLRKHQSDALLMPLSSLAYTGYDVSALKPGDTFDKLNGHTICRKYVAKGKKQATQGQPKVRKQVDERLFPKHLDTEHLFRNLHYFRDAKPVVVTQKLHGTSWRGGNIPVNRTKGRFERFLNRLGIATPDTEYKHVFGSRNVVKGRSDNNHFYESDLWAKFGEKLEGKIPENFIIYGELVGWVSEDEPIQRGYTYDLPPGQCELYVYRVATVNPKGVIADLSWEGVKDFCRTLELKTVPEFGFDVEHVPNFEAEERFVLAYQETYMDLRYADAYPNGGYLPLSDRKTVDEGICVRIEGQVPRVLKAKSPKFLEHETKQLDKGEVDLESVA</sequence>
<evidence type="ECO:0000313" key="2">
    <source>
        <dbReference type="EMBL" id="QNO01110.1"/>
    </source>
</evidence>
<dbReference type="KEGG" id="vg:63209347"/>
<accession>A0A7G9V4A4</accession>
<dbReference type="Pfam" id="PF09414">
    <property type="entry name" value="RNA_ligase"/>
    <property type="match status" value="1"/>
</dbReference>
<dbReference type="EMBL" id="MT758688">
    <property type="protein sequence ID" value="QNO01110.1"/>
    <property type="molecule type" value="Genomic_DNA"/>
</dbReference>
<dbReference type="InterPro" id="IPR021122">
    <property type="entry name" value="RNA_ligase_dom_REL/Rnl2"/>
</dbReference>
<reference evidence="2 3" key="1">
    <citation type="submission" date="2020-07" db="EMBL/GenBank/DDBJ databases">
        <title>Tightening bonds in Latin-America through phage discovery.</title>
        <authorList>
            <person name="Payaslian F.P."/>
            <person name="Gradaschi V."/>
            <person name="Rondon Salazar L."/>
            <person name="Dieterle M.E."/>
            <person name="Urdaniz E."/>
            <person name="Di Paola M."/>
            <person name="Pena Carcamo J."/>
            <person name="Zon F."/>
            <person name="Allievi M.C."/>
            <person name="Sosa E."/>
            <person name="Fernandez Do Porto D."/>
            <person name="Loessner M.J."/>
            <person name="Sanchez Rivas C."/>
            <person name="Raya R."/>
            <person name="Reyes A."/>
            <person name="Piuri M."/>
        </authorList>
    </citation>
    <scope>NUCLEOTIDE SEQUENCE [LARGE SCALE GENOMIC DNA]</scope>
</reference>
<dbReference type="SUPFAM" id="SSF56091">
    <property type="entry name" value="DNA ligase/mRNA capping enzyme, catalytic domain"/>
    <property type="match status" value="1"/>
</dbReference>
<name>A0A7G9V4A4_9CAUD</name>
<evidence type="ECO:0000259" key="1">
    <source>
        <dbReference type="Pfam" id="PF09414"/>
    </source>
</evidence>
<dbReference type="GO" id="GO:0016874">
    <property type="term" value="F:ligase activity"/>
    <property type="evidence" value="ECO:0007669"/>
    <property type="project" value="UniProtKB-KW"/>
</dbReference>
<keyword evidence="3" id="KW-1185">Reference proteome</keyword>
<proteinExistence type="predicted"/>
<dbReference type="Proteomes" id="UP000516064">
    <property type="component" value="Segment"/>
</dbReference>
<protein>
    <submittedName>
        <fullName evidence="2">RNA ligase</fullName>
    </submittedName>
</protein>
<feature type="domain" description="RNA ligase" evidence="1">
    <location>
        <begin position="187"/>
        <end position="401"/>
    </location>
</feature>
<evidence type="ECO:0000313" key="3">
    <source>
        <dbReference type="Proteomes" id="UP000516064"/>
    </source>
</evidence>
<dbReference type="RefSeq" id="YP_010012798.1">
    <property type="nucleotide sequence ID" value="NC_053506.1"/>
</dbReference>
<organism evidence="2 3">
    <name type="scientific">Mycobacterium phage CELFI</name>
    <dbReference type="NCBI Taxonomy" id="2769359"/>
    <lineage>
        <taxon>Viruses</taxon>
        <taxon>Duplodnaviria</taxon>
        <taxon>Heunggongvirae</taxon>
        <taxon>Uroviricota</taxon>
        <taxon>Caudoviricetes</taxon>
        <taxon>Vilmaviridae</taxon>
        <taxon>Lclasvirinae</taxon>
        <taxon>Faithunavirus</taxon>
        <taxon>Faithunavirus CELFI</taxon>
    </lineage>
</organism>
<keyword evidence="2" id="KW-0436">Ligase</keyword>
<dbReference type="GeneID" id="63209347"/>